<dbReference type="InterPro" id="IPR050953">
    <property type="entry name" value="N4_N6_ade-DNA_methylase"/>
</dbReference>
<dbReference type="HOGENOM" id="CLU_002539_1_1_0"/>
<dbReference type="EMBL" id="CU466930">
    <property type="protein sequence ID" value="CAO80935.1"/>
    <property type="molecule type" value="Genomic_DNA"/>
</dbReference>
<dbReference type="EC" id="2.1.1.72" evidence="1"/>
<evidence type="ECO:0000256" key="5">
    <source>
        <dbReference type="ARBA" id="ARBA00047942"/>
    </source>
</evidence>
<evidence type="ECO:0000313" key="8">
    <source>
        <dbReference type="EMBL" id="CAO80935.1"/>
    </source>
</evidence>
<keyword evidence="2" id="KW-0489">Methyltransferase</keyword>
<dbReference type="PANTHER" id="PTHR33841">
    <property type="entry name" value="DNA METHYLTRANSFERASE YEEA-RELATED"/>
    <property type="match status" value="1"/>
</dbReference>
<keyword evidence="4" id="KW-0949">S-adenosyl-L-methionine</keyword>
<accession>B0VHW4</accession>
<dbReference type="KEGG" id="caci:CLOAM1063"/>
<evidence type="ECO:0000256" key="6">
    <source>
        <dbReference type="SAM" id="Coils"/>
    </source>
</evidence>
<dbReference type="InterPro" id="IPR029063">
    <property type="entry name" value="SAM-dependent_MTases_sf"/>
</dbReference>
<dbReference type="Pfam" id="PF07669">
    <property type="entry name" value="Eco57I"/>
    <property type="match status" value="1"/>
</dbReference>
<dbReference type="eggNOG" id="COG1002">
    <property type="taxonomic scope" value="Bacteria"/>
</dbReference>
<dbReference type="STRING" id="459349.CLOAM1063"/>
<dbReference type="AlphaFoldDB" id="B0VHW4"/>
<name>B0VHW4_CLOAI</name>
<dbReference type="Proteomes" id="UP000002019">
    <property type="component" value="Chromosome"/>
</dbReference>
<gene>
    <name evidence="8" type="ordered locus">CLOAM1063</name>
</gene>
<dbReference type="InterPro" id="IPR002052">
    <property type="entry name" value="DNA_methylase_N6_adenine_CS"/>
</dbReference>
<proteinExistence type="predicted"/>
<dbReference type="InterPro" id="IPR011639">
    <property type="entry name" value="MethylTrfase_TaqI-like_dom"/>
</dbReference>
<dbReference type="PROSITE" id="PS00092">
    <property type="entry name" value="N6_MTASE"/>
    <property type="match status" value="1"/>
</dbReference>
<keyword evidence="6" id="KW-0175">Coiled coil</keyword>
<dbReference type="GO" id="GO:0009007">
    <property type="term" value="F:site-specific DNA-methyltransferase (adenine-specific) activity"/>
    <property type="evidence" value="ECO:0007669"/>
    <property type="project" value="UniProtKB-EC"/>
</dbReference>
<dbReference type="eggNOG" id="COG0827">
    <property type="taxonomic scope" value="Bacteria"/>
</dbReference>
<evidence type="ECO:0000256" key="4">
    <source>
        <dbReference type="ARBA" id="ARBA00022691"/>
    </source>
</evidence>
<evidence type="ECO:0000259" key="7">
    <source>
        <dbReference type="Pfam" id="PF07669"/>
    </source>
</evidence>
<dbReference type="PANTHER" id="PTHR33841:SF1">
    <property type="entry name" value="DNA METHYLTRANSFERASE A"/>
    <property type="match status" value="1"/>
</dbReference>
<dbReference type="OrthoDB" id="32195at2"/>
<dbReference type="Gene3D" id="3.40.50.150">
    <property type="entry name" value="Vaccinia Virus protein VP39"/>
    <property type="match status" value="1"/>
</dbReference>
<sequence>MELKPYLVLPSNFSLDNWISYFDKASSVFAEKIDHLPKLNDVNFSEITALGNLSFSDATNCGIYLIKVNRPLTDKTARKKQFDKAIEIIKQKQIQAGLFIFYDENKSFRFSFIYPVYKGTKRAYSNYRRHSFYINADLPNKTYQLQLSKYKLDSLVEIKEMFSVERISDLFYQEFEQEYAKLQKGIKHLYNQDITAEKRGDFSLPFVLRIIFLGFVQKKGWLGNNSKFIQNYIKTYNSDIHKNGIYQDLLCPLFFQALNSAPSQKNKFSFPNITEPFNTQLVNAPYLNGGLFRKHENYDLDALYITDEAINNFTEFLFSYNFTLEENTLYDEELELNPEFLGIIFEKLINKQYGAIYTPRLEVDFMCRISLVKYLQKNCSSSIKLEELYKLFFPEYGDENEQTAGNFSFEEAKEILEKLEQITICDPAIGSGAFAVGMLSVLDEIECLLYEKFLHQETPSNPFERKKRIIFQSLYGVEVKQWAVWITQLRLWITLLIDAEDNLKNSEEPLLPSFDFKIRQGDSLIQILGNYLFPISGEGLVGLDIQRKIKELIKLKTDYYYNKCSNKQFEIEKKQQDLYLDILLKKRNELNAALKRLERDSINEVQDNFLDSDIQIELDLSTKKQKHEIEKLKYQINIVEYEIKQIMNHNLPFIWIIDFPEIFIENRGFDIVIGNPPYVPQEEIEDPLNKIERSKYKALLKTMVAQDFPQDLQESNINGKSDLYTFFYIRGLRLLNPKGILTFISSNSWLDVEFGAWLQKFLLENCPVYFIIDNLSKRVFRSADINTIIAVIGAKQKMVASDDLIRFAAFKLPFESSLYTENFLTIEETQNRIDYDDLRVNPVPRIKLLEEGLNNSRDNKYIGNMWGSYYIRSPHFFLNILEKCENKLVNLNKVAVIKGYIHDNSVSDKYPTKYFVKSVKDINVLGVDTNTPGVIRKGIKSTNGNDIIAPILYPRTFGSRHIVIRNLSNVFFKEFYKIIPIEEENVDSIFIQLNSSFGVFQRELIGLSNLGGGALKFSINSIGLFRFFTKIEYKDYCDILEPLLTEKVDDFFVECNKSYRIELDDIIFNYLGLTKDERRIFMDILKDMIENRLNRASSC</sequence>
<dbReference type="RefSeq" id="WP_015424793.1">
    <property type="nucleotide sequence ID" value="NC_020449.1"/>
</dbReference>
<evidence type="ECO:0000256" key="3">
    <source>
        <dbReference type="ARBA" id="ARBA00022679"/>
    </source>
</evidence>
<dbReference type="PRINTS" id="PR00507">
    <property type="entry name" value="N12N6MTFRASE"/>
</dbReference>
<feature type="coiled-coil region" evidence="6">
    <location>
        <begin position="580"/>
        <end position="607"/>
    </location>
</feature>
<keyword evidence="9" id="KW-1185">Reference proteome</keyword>
<dbReference type="GO" id="GO:0003676">
    <property type="term" value="F:nucleic acid binding"/>
    <property type="evidence" value="ECO:0007669"/>
    <property type="project" value="InterPro"/>
</dbReference>
<feature type="domain" description="Type II methyltransferase M.TaqI-like" evidence="7">
    <location>
        <begin position="473"/>
        <end position="780"/>
    </location>
</feature>
<dbReference type="GO" id="GO:0006304">
    <property type="term" value="P:DNA modification"/>
    <property type="evidence" value="ECO:0007669"/>
    <property type="project" value="InterPro"/>
</dbReference>
<protein>
    <recommendedName>
        <fullName evidence="1">site-specific DNA-methyltransferase (adenine-specific)</fullName>
        <ecNumber evidence="1">2.1.1.72</ecNumber>
    </recommendedName>
</protein>
<reference evidence="8 9" key="1">
    <citation type="journal article" date="2008" name="J. Bacteriol.">
        <title>'Candidatus Cloacamonas acidaminovorans': genome sequence reconstruction provides a first glimpse of a new bacterial division.</title>
        <authorList>
            <person name="Pelletier E."/>
            <person name="Kreimeyer A."/>
            <person name="Bocs S."/>
            <person name="Rouy Z."/>
            <person name="Gyapay G."/>
            <person name="Chouari R."/>
            <person name="Riviere D."/>
            <person name="Ganesan A."/>
            <person name="Daegelen P."/>
            <person name="Sghir A."/>
            <person name="Cohen G.N."/>
            <person name="Medigue C."/>
            <person name="Weissenbach J."/>
            <person name="Le Paslier D."/>
        </authorList>
    </citation>
    <scope>NUCLEOTIDE SEQUENCE [LARGE SCALE GENOMIC DNA]</scope>
    <source>
        <strain evidence="9">Evry</strain>
    </source>
</reference>
<evidence type="ECO:0000313" key="9">
    <source>
        <dbReference type="Proteomes" id="UP000002019"/>
    </source>
</evidence>
<keyword evidence="3" id="KW-0808">Transferase</keyword>
<evidence type="ECO:0000256" key="2">
    <source>
        <dbReference type="ARBA" id="ARBA00022603"/>
    </source>
</evidence>
<evidence type="ECO:0000256" key="1">
    <source>
        <dbReference type="ARBA" id="ARBA00011900"/>
    </source>
</evidence>
<dbReference type="GO" id="GO:0032259">
    <property type="term" value="P:methylation"/>
    <property type="evidence" value="ECO:0007669"/>
    <property type="project" value="UniProtKB-KW"/>
</dbReference>
<dbReference type="REBASE" id="20293">
    <property type="entry name" value="CacGORF1063P"/>
</dbReference>
<comment type="catalytic activity">
    <reaction evidence="5">
        <text>a 2'-deoxyadenosine in DNA + S-adenosyl-L-methionine = an N(6)-methyl-2'-deoxyadenosine in DNA + S-adenosyl-L-homocysteine + H(+)</text>
        <dbReference type="Rhea" id="RHEA:15197"/>
        <dbReference type="Rhea" id="RHEA-COMP:12418"/>
        <dbReference type="Rhea" id="RHEA-COMP:12419"/>
        <dbReference type="ChEBI" id="CHEBI:15378"/>
        <dbReference type="ChEBI" id="CHEBI:57856"/>
        <dbReference type="ChEBI" id="CHEBI:59789"/>
        <dbReference type="ChEBI" id="CHEBI:90615"/>
        <dbReference type="ChEBI" id="CHEBI:90616"/>
        <dbReference type="EC" id="2.1.1.72"/>
    </reaction>
</comment>
<dbReference type="SUPFAM" id="SSF53335">
    <property type="entry name" value="S-adenosyl-L-methionine-dependent methyltransferases"/>
    <property type="match status" value="1"/>
</dbReference>
<organism evidence="8 9">
    <name type="scientific">Cloacimonas acidaminovorans (strain Evry)</name>
    <dbReference type="NCBI Taxonomy" id="459349"/>
    <lineage>
        <taxon>Bacteria</taxon>
        <taxon>Pseudomonadati</taxon>
        <taxon>Candidatus Cloacimonadota</taxon>
        <taxon>Candidatus Cloacimonadia</taxon>
        <taxon>Candidatus Cloacimonadales</taxon>
        <taxon>Candidatus Cloacimonadaceae</taxon>
        <taxon>Candidatus Cloacimonas</taxon>
    </lineage>
</organism>